<keyword evidence="3" id="KW-1185">Reference proteome</keyword>
<name>A0A0B7FNK4_THACB</name>
<dbReference type="OrthoDB" id="3215051at2759"/>
<protein>
    <submittedName>
        <fullName evidence="2">Uncharacterized protein</fullName>
    </submittedName>
</protein>
<dbReference type="Proteomes" id="UP000059188">
    <property type="component" value="Unassembled WGS sequence"/>
</dbReference>
<evidence type="ECO:0000313" key="3">
    <source>
        <dbReference type="Proteomes" id="UP000059188"/>
    </source>
</evidence>
<proteinExistence type="predicted"/>
<evidence type="ECO:0000313" key="2">
    <source>
        <dbReference type="EMBL" id="CEL59265.1"/>
    </source>
</evidence>
<dbReference type="Gene3D" id="1.20.58.120">
    <property type="entry name" value="BAG domain"/>
    <property type="match status" value="1"/>
</dbReference>
<accession>A0A0B7FNK4</accession>
<dbReference type="GO" id="GO:0051087">
    <property type="term" value="F:protein-folding chaperone binding"/>
    <property type="evidence" value="ECO:0007669"/>
    <property type="project" value="InterPro"/>
</dbReference>
<feature type="coiled-coil region" evidence="1">
    <location>
        <begin position="90"/>
        <end position="136"/>
    </location>
</feature>
<keyword evidence="1" id="KW-0175">Coiled coil</keyword>
<dbReference type="SUPFAM" id="SSF63491">
    <property type="entry name" value="BAG domain"/>
    <property type="match status" value="1"/>
</dbReference>
<organism evidence="2 3">
    <name type="scientific">Thanatephorus cucumeris (strain AG1-IB / isolate 7/3/14)</name>
    <name type="common">Lettuce bottom rot fungus</name>
    <name type="synonym">Rhizoctonia solani</name>
    <dbReference type="NCBI Taxonomy" id="1108050"/>
    <lineage>
        <taxon>Eukaryota</taxon>
        <taxon>Fungi</taxon>
        <taxon>Dikarya</taxon>
        <taxon>Basidiomycota</taxon>
        <taxon>Agaricomycotina</taxon>
        <taxon>Agaricomycetes</taxon>
        <taxon>Cantharellales</taxon>
        <taxon>Ceratobasidiaceae</taxon>
        <taxon>Rhizoctonia</taxon>
        <taxon>Rhizoctonia solani AG-1</taxon>
    </lineage>
</organism>
<evidence type="ECO:0000256" key="1">
    <source>
        <dbReference type="SAM" id="Coils"/>
    </source>
</evidence>
<dbReference type="EMBL" id="LN679103">
    <property type="protein sequence ID" value="CEL59265.1"/>
    <property type="molecule type" value="Genomic_DNA"/>
</dbReference>
<reference evidence="2 3" key="1">
    <citation type="submission" date="2014-11" db="EMBL/GenBank/DDBJ databases">
        <authorList>
            <person name="Wibberg Daniel"/>
        </authorList>
    </citation>
    <scope>NUCLEOTIDE SEQUENCE [LARGE SCALE GENOMIC DNA]</scope>
    <source>
        <strain evidence="2">Rhizoctonia solani AG1-IB 7/3/14</strain>
    </source>
</reference>
<dbReference type="AlphaFoldDB" id="A0A0B7FNK4"/>
<sequence length="158" mass="18735">MQVTSLAPWGSYAEYVHNVFQRRAYDSNWNLHQAHPQVDPTEAHNTIQEVLWELESRVDAFHFPNYLDFLQTPVDGQIPQLADTKRNMAVNEHHNKLEELLSKLRGVKARGDEAVRRSRTDAIAQVEEELEELKRQKALVWYNMQADSQHRRRFWTIW</sequence>
<dbReference type="InterPro" id="IPR036533">
    <property type="entry name" value="BAG_dom_sf"/>
</dbReference>
<gene>
    <name evidence="2" type="ORF">RSOLAG1IB_03198</name>
</gene>